<evidence type="ECO:0000256" key="2">
    <source>
        <dbReference type="ARBA" id="ARBA00004141"/>
    </source>
</evidence>
<keyword evidence="3" id="KW-0813">Transport</keyword>
<dbReference type="FunCoup" id="A0A1U8ATJ1">
    <property type="interactions" value="29"/>
</dbReference>
<evidence type="ECO:0000256" key="5">
    <source>
        <dbReference type="ARBA" id="ARBA00022692"/>
    </source>
</evidence>
<dbReference type="GO" id="GO:0046872">
    <property type="term" value="F:metal ion binding"/>
    <property type="evidence" value="ECO:0007669"/>
    <property type="project" value="UniProtKB-KW"/>
</dbReference>
<dbReference type="AlphaFoldDB" id="A0A1U8ATJ1"/>
<dbReference type="KEGG" id="nnu:104607274"/>
<proteinExistence type="predicted"/>
<dbReference type="GeneID" id="104607274"/>
<gene>
    <name evidence="12" type="primary">LOC104607274</name>
</gene>
<dbReference type="OrthoDB" id="907479at2759"/>
<keyword evidence="4" id="KW-0349">Heme</keyword>
<evidence type="ECO:0000256" key="10">
    <source>
        <dbReference type="ARBA" id="ARBA00023136"/>
    </source>
</evidence>
<accession>A0A1U8ATJ1</accession>
<dbReference type="eggNOG" id="KOG1619">
    <property type="taxonomic scope" value="Eukaryota"/>
</dbReference>
<evidence type="ECO:0000256" key="1">
    <source>
        <dbReference type="ARBA" id="ARBA00001970"/>
    </source>
</evidence>
<sequence length="224" mass="25166">MDNIEGSSLRRRPSRATAVGHFFGVLAAILLLTWLLHFRGGLDLDSDNKDKVFNVHPFLMYAGFVFLAGEAIMAYKTFPMEKKVRKFIHMLLHLVAIVLGIVGINAAFKFHNEVGIPNMFSLHSWLGMGTFCLFCLQWLYSFVTFFFPGAEVSTRGRMLPWHKVGGRTLLYMAVCTAESGLMEKATVMNLRHGTESRLMNFTGLAILFFGIAVDFTISVRVSTI</sequence>
<evidence type="ECO:0000313" key="11">
    <source>
        <dbReference type="Proteomes" id="UP000189703"/>
    </source>
</evidence>
<organism evidence="11 12">
    <name type="scientific">Nelumbo nucifera</name>
    <name type="common">Sacred lotus</name>
    <dbReference type="NCBI Taxonomy" id="4432"/>
    <lineage>
        <taxon>Eukaryota</taxon>
        <taxon>Viridiplantae</taxon>
        <taxon>Streptophyta</taxon>
        <taxon>Embryophyta</taxon>
        <taxon>Tracheophyta</taxon>
        <taxon>Spermatophyta</taxon>
        <taxon>Magnoliopsida</taxon>
        <taxon>Proteales</taxon>
        <taxon>Nelumbonaceae</taxon>
        <taxon>Nelumbo</taxon>
    </lineage>
</organism>
<reference evidence="12" key="1">
    <citation type="submission" date="2025-08" db="UniProtKB">
        <authorList>
            <consortium name="RefSeq"/>
        </authorList>
    </citation>
    <scope>IDENTIFICATION</scope>
</reference>
<dbReference type="GO" id="GO:0016020">
    <property type="term" value="C:membrane"/>
    <property type="evidence" value="ECO:0007669"/>
    <property type="project" value="UniProtKB-SubCell"/>
</dbReference>
<keyword evidence="11" id="KW-1185">Reference proteome</keyword>
<dbReference type="STRING" id="4432.A0A1U8ATJ1"/>
<name>A0A1U8ATJ1_NELNU</name>
<keyword evidence="5 12" id="KW-0812">Transmembrane</keyword>
<evidence type="ECO:0000256" key="8">
    <source>
        <dbReference type="ARBA" id="ARBA00022989"/>
    </source>
</evidence>
<protein>
    <submittedName>
        <fullName evidence="12">Probable transmembrane ascorbate ferrireductase 3</fullName>
    </submittedName>
</protein>
<dbReference type="InterPro" id="IPR043205">
    <property type="entry name" value="CYB561/CYBRD1-like"/>
</dbReference>
<keyword evidence="6" id="KW-0479">Metal-binding</keyword>
<dbReference type="PANTHER" id="PTHR10106:SF15">
    <property type="entry name" value="TRANSMEMBRANE ASCORBATE FERRIREDUCTASE 3-RELATED"/>
    <property type="match status" value="1"/>
</dbReference>
<dbReference type="CDD" id="cd08766">
    <property type="entry name" value="Cyt_b561_ACYB-1_like"/>
    <property type="match status" value="1"/>
</dbReference>
<evidence type="ECO:0000256" key="6">
    <source>
        <dbReference type="ARBA" id="ARBA00022723"/>
    </source>
</evidence>
<dbReference type="Proteomes" id="UP000189703">
    <property type="component" value="Unplaced"/>
</dbReference>
<evidence type="ECO:0000256" key="7">
    <source>
        <dbReference type="ARBA" id="ARBA00022982"/>
    </source>
</evidence>
<dbReference type="RefSeq" id="XP_010271183.1">
    <property type="nucleotide sequence ID" value="XM_010272881.2"/>
</dbReference>
<dbReference type="Pfam" id="PF03188">
    <property type="entry name" value="Cytochrom_B561"/>
    <property type="match status" value="1"/>
</dbReference>
<dbReference type="InterPro" id="IPR006593">
    <property type="entry name" value="Cyt_b561/ferric_Rdtase_TM"/>
</dbReference>
<keyword evidence="8" id="KW-1133">Transmembrane helix</keyword>
<comment type="cofactor">
    <cofactor evidence="1">
        <name>heme b</name>
        <dbReference type="ChEBI" id="CHEBI:60344"/>
    </cofactor>
</comment>
<keyword evidence="7" id="KW-0249">Electron transport</keyword>
<evidence type="ECO:0000256" key="3">
    <source>
        <dbReference type="ARBA" id="ARBA00022448"/>
    </source>
</evidence>
<keyword evidence="9" id="KW-0408">Iron</keyword>
<dbReference type="SMART" id="SM00665">
    <property type="entry name" value="B561"/>
    <property type="match status" value="1"/>
</dbReference>
<dbReference type="GO" id="GO:0016491">
    <property type="term" value="F:oxidoreductase activity"/>
    <property type="evidence" value="ECO:0000318"/>
    <property type="project" value="GO_Central"/>
</dbReference>
<evidence type="ECO:0000256" key="4">
    <source>
        <dbReference type="ARBA" id="ARBA00022617"/>
    </source>
</evidence>
<keyword evidence="10" id="KW-0472">Membrane</keyword>
<dbReference type="OMA" id="MGREISH"/>
<dbReference type="PROSITE" id="PS50939">
    <property type="entry name" value="CYTOCHROME_B561"/>
    <property type="match status" value="1"/>
</dbReference>
<evidence type="ECO:0000313" key="12">
    <source>
        <dbReference type="RefSeq" id="XP_010271183.1"/>
    </source>
</evidence>
<dbReference type="FunFam" id="1.20.120.1770:FF:000001">
    <property type="entry name" value="Cytochrome b reductase 1"/>
    <property type="match status" value="1"/>
</dbReference>
<comment type="subcellular location">
    <subcellularLocation>
        <location evidence="2">Membrane</location>
        <topology evidence="2">Multi-pass membrane protein</topology>
    </subcellularLocation>
</comment>
<dbReference type="PANTHER" id="PTHR10106">
    <property type="entry name" value="CYTOCHROME B561-RELATED"/>
    <property type="match status" value="1"/>
</dbReference>
<evidence type="ECO:0000256" key="9">
    <source>
        <dbReference type="ARBA" id="ARBA00023004"/>
    </source>
</evidence>
<dbReference type="Gene3D" id="1.20.120.1770">
    <property type="match status" value="1"/>
</dbReference>